<dbReference type="STRING" id="6216.A0A0R3SFC5"/>
<dbReference type="AlphaFoldDB" id="A0A0R3SFC5"/>
<dbReference type="PROSITE" id="PS50951">
    <property type="entry name" value="SARAH"/>
    <property type="match status" value="1"/>
</dbReference>
<evidence type="ECO:0000313" key="5">
    <source>
        <dbReference type="Proteomes" id="UP000274504"/>
    </source>
</evidence>
<feature type="compositionally biased region" description="Pro residues" evidence="1">
    <location>
        <begin position="302"/>
        <end position="311"/>
    </location>
</feature>
<dbReference type="PANTHER" id="PTHR22738">
    <property type="entry name" value="RASSF"/>
    <property type="match status" value="1"/>
</dbReference>
<feature type="compositionally biased region" description="Low complexity" evidence="1">
    <location>
        <begin position="325"/>
        <end position="336"/>
    </location>
</feature>
<feature type="compositionally biased region" description="Basic and acidic residues" evidence="1">
    <location>
        <begin position="245"/>
        <end position="254"/>
    </location>
</feature>
<feature type="compositionally biased region" description="Polar residues" evidence="1">
    <location>
        <begin position="273"/>
        <end position="285"/>
    </location>
</feature>
<dbReference type="InterPro" id="IPR011524">
    <property type="entry name" value="SARAH_dom"/>
</dbReference>
<dbReference type="InterPro" id="IPR033614">
    <property type="entry name" value="RASSF1-6"/>
</dbReference>
<name>A0A0R3SFC5_HYMDI</name>
<evidence type="ECO:0000256" key="1">
    <source>
        <dbReference type="SAM" id="MobiDB-lite"/>
    </source>
</evidence>
<accession>A0A0R3SFC5</accession>
<gene>
    <name evidence="4" type="ORF">HDID_LOCUS3532</name>
</gene>
<evidence type="ECO:0000259" key="2">
    <source>
        <dbReference type="PROSITE" id="PS50200"/>
    </source>
</evidence>
<reference evidence="4 5" key="2">
    <citation type="submission" date="2018-11" db="EMBL/GenBank/DDBJ databases">
        <authorList>
            <consortium name="Pathogen Informatics"/>
        </authorList>
    </citation>
    <scope>NUCLEOTIDE SEQUENCE [LARGE SCALE GENOMIC DNA]</scope>
</reference>
<dbReference type="InterPro" id="IPR029071">
    <property type="entry name" value="Ubiquitin-like_domsf"/>
</dbReference>
<dbReference type="Pfam" id="PF00788">
    <property type="entry name" value="RA"/>
    <property type="match status" value="1"/>
</dbReference>
<dbReference type="EMBL" id="UYSG01001095">
    <property type="protein sequence ID" value="VDL34572.1"/>
    <property type="molecule type" value="Genomic_DNA"/>
</dbReference>
<protein>
    <submittedName>
        <fullName evidence="6">Ras-associating domain-containing protein</fullName>
    </submittedName>
</protein>
<evidence type="ECO:0000259" key="3">
    <source>
        <dbReference type="PROSITE" id="PS50951"/>
    </source>
</evidence>
<proteinExistence type="predicted"/>
<dbReference type="GO" id="GO:0007165">
    <property type="term" value="P:signal transduction"/>
    <property type="evidence" value="ECO:0007669"/>
    <property type="project" value="InterPro"/>
</dbReference>
<feature type="region of interest" description="Disordered" evidence="1">
    <location>
        <begin position="323"/>
        <end position="363"/>
    </location>
</feature>
<dbReference type="OrthoDB" id="74314at2759"/>
<dbReference type="WBParaSite" id="HDID_0000353401-mRNA-1">
    <property type="protein sequence ID" value="HDID_0000353401-mRNA-1"/>
    <property type="gene ID" value="HDID_0000353401"/>
</dbReference>
<dbReference type="Proteomes" id="UP000274504">
    <property type="component" value="Unassembled WGS sequence"/>
</dbReference>
<reference evidence="6" key="1">
    <citation type="submission" date="2017-02" db="UniProtKB">
        <authorList>
            <consortium name="WormBaseParasite"/>
        </authorList>
    </citation>
    <scope>IDENTIFICATION</scope>
</reference>
<dbReference type="Gene3D" id="3.10.20.90">
    <property type="entry name" value="Phosphatidylinositol 3-kinase Catalytic Subunit, Chain A, domain 1"/>
    <property type="match status" value="1"/>
</dbReference>
<dbReference type="Gene3D" id="1.20.5.110">
    <property type="match status" value="1"/>
</dbReference>
<feature type="domain" description="SARAH" evidence="3">
    <location>
        <begin position="177"/>
        <end position="224"/>
    </location>
</feature>
<organism evidence="6">
    <name type="scientific">Hymenolepis diminuta</name>
    <name type="common">Rat tapeworm</name>
    <dbReference type="NCBI Taxonomy" id="6216"/>
    <lineage>
        <taxon>Eukaryota</taxon>
        <taxon>Metazoa</taxon>
        <taxon>Spiralia</taxon>
        <taxon>Lophotrochozoa</taxon>
        <taxon>Platyhelminthes</taxon>
        <taxon>Cestoda</taxon>
        <taxon>Eucestoda</taxon>
        <taxon>Cyclophyllidea</taxon>
        <taxon>Hymenolepididae</taxon>
        <taxon>Hymenolepis</taxon>
    </lineage>
</organism>
<evidence type="ECO:0000313" key="6">
    <source>
        <dbReference type="WBParaSite" id="HDID_0000353401-mRNA-1"/>
    </source>
</evidence>
<dbReference type="Pfam" id="PF16517">
    <property type="entry name" value="Nore1-SARAH"/>
    <property type="match status" value="1"/>
</dbReference>
<feature type="domain" description="Ras-associating" evidence="2">
    <location>
        <begin position="82"/>
        <end position="175"/>
    </location>
</feature>
<feature type="compositionally biased region" description="Polar residues" evidence="1">
    <location>
        <begin position="255"/>
        <end position="264"/>
    </location>
</feature>
<dbReference type="SUPFAM" id="SSF54236">
    <property type="entry name" value="Ubiquitin-like"/>
    <property type="match status" value="1"/>
</dbReference>
<dbReference type="PROSITE" id="PS50200">
    <property type="entry name" value="RA"/>
    <property type="match status" value="1"/>
</dbReference>
<dbReference type="InterPro" id="IPR000159">
    <property type="entry name" value="RA_dom"/>
</dbReference>
<evidence type="ECO:0000313" key="4">
    <source>
        <dbReference type="EMBL" id="VDL34572.1"/>
    </source>
</evidence>
<feature type="compositionally biased region" description="Basic residues" evidence="1">
    <location>
        <begin position="337"/>
        <end position="355"/>
    </location>
</feature>
<feature type="region of interest" description="Disordered" evidence="1">
    <location>
        <begin position="234"/>
        <end position="311"/>
    </location>
</feature>
<sequence length="391" mass="43820">MYMIFFAATPKLVSGDCEGQIRLYINLIRPVRMVLTNRPASIFDIVGGDSDSDSSDTERPVETVVKQEENEDQMNNKVRMRSKSTTANQVIRSLLSRFNIDDNPQKFALYEHTIYSENEVSVRKLFDDESPLGLVMQWTLDSSVDVGGKAGEAMHIEHFNGLLSVKRIVLQENETGDIEWSCFSEAQLRTFLDILNREEADYRRRIELKYQIRKREILRLMNLRAKCQQRTLTPNDKAAAIAKQSAKEGDKSPEKPQNSASSTGDEPKDGQESIGSIENGRNTDILSPLPNRPSDLPIKNDSPPPVPTPPIVPVFISLQKATTPLSSSQSQLLTKAQQKKKSRSVKKVGKNKKLKTVNENGGAVVKQKSPHMWLAKKKNKKSLEATNGVEA</sequence>
<dbReference type="PANTHER" id="PTHR22738:SF10">
    <property type="entry name" value="RAS ASSOCIATION DOMAIN-CONTAINING PROTEIN 1 HOMOLOG"/>
    <property type="match status" value="1"/>
</dbReference>